<dbReference type="Gene3D" id="3.40.630.30">
    <property type="match status" value="1"/>
</dbReference>
<keyword evidence="3" id="KW-1185">Reference proteome</keyword>
<evidence type="ECO:0000259" key="1">
    <source>
        <dbReference type="PROSITE" id="PS51186"/>
    </source>
</evidence>
<evidence type="ECO:0000313" key="3">
    <source>
        <dbReference type="Proteomes" id="UP001597389"/>
    </source>
</evidence>
<accession>A0ABW4Z6K7</accession>
<feature type="domain" description="N-acetyltransferase" evidence="1">
    <location>
        <begin position="1"/>
        <end position="140"/>
    </location>
</feature>
<organism evidence="2 3">
    <name type="scientific">Rubritalea tangerina</name>
    <dbReference type="NCBI Taxonomy" id="430798"/>
    <lineage>
        <taxon>Bacteria</taxon>
        <taxon>Pseudomonadati</taxon>
        <taxon>Verrucomicrobiota</taxon>
        <taxon>Verrucomicrobiia</taxon>
        <taxon>Verrucomicrobiales</taxon>
        <taxon>Rubritaleaceae</taxon>
        <taxon>Rubritalea</taxon>
    </lineage>
</organism>
<dbReference type="GO" id="GO:0016746">
    <property type="term" value="F:acyltransferase activity"/>
    <property type="evidence" value="ECO:0007669"/>
    <property type="project" value="UniProtKB-KW"/>
</dbReference>
<dbReference type="InterPro" id="IPR016181">
    <property type="entry name" value="Acyl_CoA_acyltransferase"/>
</dbReference>
<dbReference type="SUPFAM" id="SSF55729">
    <property type="entry name" value="Acyl-CoA N-acyltransferases (Nat)"/>
    <property type="match status" value="1"/>
</dbReference>
<dbReference type="PROSITE" id="PS51186">
    <property type="entry name" value="GNAT"/>
    <property type="match status" value="1"/>
</dbReference>
<sequence length="140" mass="16410">MSIQLEIIDNEPHFQIHASLDGIYAGYAYFELKGADMFLSDICVREHEVVPSRKWWQLPKLSQPRKLREQGIGTAMISKVIEEAQIRQCERIYGYITIDSIRDNPHLDRWYEKRGFLVQPSDGNTWLNTEIMVEYPCAFT</sequence>
<dbReference type="EMBL" id="JBHUJB010000009">
    <property type="protein sequence ID" value="MFD2157535.1"/>
    <property type="molecule type" value="Genomic_DNA"/>
</dbReference>
<comment type="caution">
    <text evidence="2">The sequence shown here is derived from an EMBL/GenBank/DDBJ whole genome shotgun (WGS) entry which is preliminary data.</text>
</comment>
<reference evidence="3" key="1">
    <citation type="journal article" date="2019" name="Int. J. Syst. Evol. Microbiol.">
        <title>The Global Catalogue of Microorganisms (GCM) 10K type strain sequencing project: providing services to taxonomists for standard genome sequencing and annotation.</title>
        <authorList>
            <consortium name="The Broad Institute Genomics Platform"/>
            <consortium name="The Broad Institute Genome Sequencing Center for Infectious Disease"/>
            <person name="Wu L."/>
            <person name="Ma J."/>
        </authorList>
    </citation>
    <scope>NUCLEOTIDE SEQUENCE [LARGE SCALE GENOMIC DNA]</scope>
    <source>
        <strain evidence="3">CCUG 57942</strain>
    </source>
</reference>
<proteinExistence type="predicted"/>
<dbReference type="CDD" id="cd04301">
    <property type="entry name" value="NAT_SF"/>
    <property type="match status" value="1"/>
</dbReference>
<gene>
    <name evidence="2" type="ORF">ACFSW8_01335</name>
</gene>
<dbReference type="EC" id="2.3.1.-" evidence="2"/>
<evidence type="ECO:0000313" key="2">
    <source>
        <dbReference type="EMBL" id="MFD2157535.1"/>
    </source>
</evidence>
<dbReference type="RefSeq" id="WP_377090055.1">
    <property type="nucleotide sequence ID" value="NZ_JBHSJL010000014.1"/>
</dbReference>
<dbReference type="InterPro" id="IPR000182">
    <property type="entry name" value="GNAT_dom"/>
</dbReference>
<keyword evidence="2" id="KW-0012">Acyltransferase</keyword>
<keyword evidence="2" id="KW-0808">Transferase</keyword>
<protein>
    <submittedName>
        <fullName evidence="2">GNAT family N-acetyltransferase</fullName>
        <ecNumber evidence="2">2.3.1.-</ecNumber>
    </submittedName>
</protein>
<dbReference type="Proteomes" id="UP001597389">
    <property type="component" value="Unassembled WGS sequence"/>
</dbReference>
<dbReference type="Pfam" id="PF00583">
    <property type="entry name" value="Acetyltransf_1"/>
    <property type="match status" value="1"/>
</dbReference>
<name>A0ABW4Z6K7_9BACT</name>